<dbReference type="AlphaFoldDB" id="A0A1V4IL53"/>
<evidence type="ECO:0000259" key="1">
    <source>
        <dbReference type="PROSITE" id="PS51186"/>
    </source>
</evidence>
<dbReference type="Pfam" id="PF00583">
    <property type="entry name" value="Acetyltransf_1"/>
    <property type="match status" value="1"/>
</dbReference>
<gene>
    <name evidence="2" type="ORF">CLORY_26290</name>
</gene>
<feature type="domain" description="N-acetyltransferase" evidence="1">
    <location>
        <begin position="30"/>
        <end position="205"/>
    </location>
</feature>
<dbReference type="SUPFAM" id="SSF55729">
    <property type="entry name" value="Acyl-CoA N-acyltransferases (Nat)"/>
    <property type="match status" value="1"/>
</dbReference>
<dbReference type="InterPro" id="IPR000182">
    <property type="entry name" value="GNAT_dom"/>
</dbReference>
<protein>
    <submittedName>
        <fullName evidence="2">Acetyltransferase (GNAT) family protein</fullName>
    </submittedName>
</protein>
<keyword evidence="2" id="KW-0808">Transferase</keyword>
<comment type="caution">
    <text evidence="2">The sequence shown here is derived from an EMBL/GenBank/DDBJ whole genome shotgun (WGS) entry which is preliminary data.</text>
</comment>
<name>A0A1V4IL53_9CLOT</name>
<keyword evidence="3" id="KW-1185">Reference proteome</keyword>
<proteinExistence type="predicted"/>
<dbReference type="PROSITE" id="PS51186">
    <property type="entry name" value="GNAT"/>
    <property type="match status" value="1"/>
</dbReference>
<evidence type="ECO:0000313" key="3">
    <source>
        <dbReference type="Proteomes" id="UP000190080"/>
    </source>
</evidence>
<accession>A0A1V4IL53</accession>
<reference evidence="2 3" key="1">
    <citation type="submission" date="2017-03" db="EMBL/GenBank/DDBJ databases">
        <title>Genome sequence of Clostridium oryzae DSM 28571.</title>
        <authorList>
            <person name="Poehlein A."/>
            <person name="Daniel R."/>
        </authorList>
    </citation>
    <scope>NUCLEOTIDE SEQUENCE [LARGE SCALE GENOMIC DNA]</scope>
    <source>
        <strain evidence="2 3">DSM 28571</strain>
    </source>
</reference>
<dbReference type="EMBL" id="MZGV01000028">
    <property type="protein sequence ID" value="OPJ60761.1"/>
    <property type="molecule type" value="Genomic_DNA"/>
</dbReference>
<evidence type="ECO:0000313" key="2">
    <source>
        <dbReference type="EMBL" id="OPJ60761.1"/>
    </source>
</evidence>
<dbReference type="Proteomes" id="UP000190080">
    <property type="component" value="Unassembled WGS sequence"/>
</dbReference>
<dbReference type="InterPro" id="IPR016181">
    <property type="entry name" value="Acyl_CoA_acyltransferase"/>
</dbReference>
<dbReference type="Gene3D" id="3.40.630.30">
    <property type="match status" value="1"/>
</dbReference>
<sequence>MDIYGLGSRRYNIFKAVYICLNIEGDSVKFRIVPNNREYAQQMIDKWKYDGEYAIYDYANEAEELLEEKSWGSERFAVLDDKNELIGELTVEFFRSVGKDSEDDGYVEIETVRNNPEAAYEMWIGFGLKPELTGKGIGKQFVTECINFAVDFHKYRGQYVRLGVAKFNQRAEKVYKRVGFSIFDSCEAEIDGKKIEILWMRKRLW</sequence>
<organism evidence="2 3">
    <name type="scientific">Clostridium oryzae</name>
    <dbReference type="NCBI Taxonomy" id="1450648"/>
    <lineage>
        <taxon>Bacteria</taxon>
        <taxon>Bacillati</taxon>
        <taxon>Bacillota</taxon>
        <taxon>Clostridia</taxon>
        <taxon>Eubacteriales</taxon>
        <taxon>Clostridiaceae</taxon>
        <taxon>Clostridium</taxon>
    </lineage>
</organism>
<dbReference type="STRING" id="1450648.CLORY_26290"/>
<dbReference type="GO" id="GO:0016747">
    <property type="term" value="F:acyltransferase activity, transferring groups other than amino-acyl groups"/>
    <property type="evidence" value="ECO:0007669"/>
    <property type="project" value="InterPro"/>
</dbReference>